<dbReference type="EC" id="2.7.13.3" evidence="2"/>
<dbReference type="Proteomes" id="UP000295443">
    <property type="component" value="Unassembled WGS sequence"/>
</dbReference>
<evidence type="ECO:0000313" key="7">
    <source>
        <dbReference type="Proteomes" id="UP000295443"/>
    </source>
</evidence>
<name>A0A4V2NVZ3_9PROT</name>
<dbReference type="InterPro" id="IPR005467">
    <property type="entry name" value="His_kinase_dom"/>
</dbReference>
<feature type="transmembrane region" description="Helical" evidence="4">
    <location>
        <begin position="152"/>
        <end position="174"/>
    </location>
</feature>
<organism evidence="6 7">
    <name type="scientific">Parasulfuritortus cantonensis</name>
    <dbReference type="NCBI Taxonomy" id="2528202"/>
    <lineage>
        <taxon>Bacteria</taxon>
        <taxon>Pseudomonadati</taxon>
        <taxon>Pseudomonadota</taxon>
        <taxon>Betaproteobacteria</taxon>
        <taxon>Nitrosomonadales</taxon>
        <taxon>Thiobacillaceae</taxon>
        <taxon>Parasulfuritortus</taxon>
    </lineage>
</organism>
<dbReference type="SUPFAM" id="SSF55874">
    <property type="entry name" value="ATPase domain of HSP90 chaperone/DNA topoisomerase II/histidine kinase"/>
    <property type="match status" value="1"/>
</dbReference>
<dbReference type="Gene3D" id="1.10.287.130">
    <property type="match status" value="1"/>
</dbReference>
<dbReference type="PRINTS" id="PR00344">
    <property type="entry name" value="BCTRLSENSOR"/>
</dbReference>
<keyword evidence="4" id="KW-0472">Membrane</keyword>
<evidence type="ECO:0000259" key="5">
    <source>
        <dbReference type="PROSITE" id="PS50109"/>
    </source>
</evidence>
<dbReference type="RefSeq" id="WP_131445995.1">
    <property type="nucleotide sequence ID" value="NZ_SJZB01000027.1"/>
</dbReference>
<dbReference type="PANTHER" id="PTHR43065">
    <property type="entry name" value="SENSOR HISTIDINE KINASE"/>
    <property type="match status" value="1"/>
</dbReference>
<dbReference type="Gene3D" id="3.30.565.10">
    <property type="entry name" value="Histidine kinase-like ATPase, C-terminal domain"/>
    <property type="match status" value="1"/>
</dbReference>
<evidence type="ECO:0000256" key="4">
    <source>
        <dbReference type="SAM" id="Phobius"/>
    </source>
</evidence>
<feature type="domain" description="Histidine kinase" evidence="5">
    <location>
        <begin position="316"/>
        <end position="522"/>
    </location>
</feature>
<dbReference type="SUPFAM" id="SSF47384">
    <property type="entry name" value="Homodimeric domain of signal transducing histidine kinase"/>
    <property type="match status" value="1"/>
</dbReference>
<dbReference type="EMBL" id="SJZB01000027">
    <property type="protein sequence ID" value="TCJ15352.1"/>
    <property type="molecule type" value="Genomic_DNA"/>
</dbReference>
<dbReference type="AlphaFoldDB" id="A0A4V2NVZ3"/>
<dbReference type="PANTHER" id="PTHR43065:SF52">
    <property type="entry name" value="SENSOR PROTEIN KINASE PILS"/>
    <property type="match status" value="1"/>
</dbReference>
<dbReference type="SMART" id="SM00388">
    <property type="entry name" value="HisKA"/>
    <property type="match status" value="1"/>
</dbReference>
<protein>
    <recommendedName>
        <fullName evidence="2">histidine kinase</fullName>
        <ecNumber evidence="2">2.7.13.3</ecNumber>
    </recommendedName>
</protein>
<dbReference type="Pfam" id="PF25323">
    <property type="entry name" value="6TM_PilS"/>
    <property type="match status" value="1"/>
</dbReference>
<feature type="transmembrane region" description="Helical" evidence="4">
    <location>
        <begin position="47"/>
        <end position="67"/>
    </location>
</feature>
<dbReference type="GO" id="GO:0000155">
    <property type="term" value="F:phosphorelay sensor kinase activity"/>
    <property type="evidence" value="ECO:0007669"/>
    <property type="project" value="InterPro"/>
</dbReference>
<keyword evidence="3" id="KW-0597">Phosphoprotein</keyword>
<gene>
    <name evidence="6" type="ORF">EZJ19_06970</name>
</gene>
<dbReference type="PROSITE" id="PS50109">
    <property type="entry name" value="HIS_KIN"/>
    <property type="match status" value="1"/>
</dbReference>
<dbReference type="CDD" id="cd00082">
    <property type="entry name" value="HisKA"/>
    <property type="match status" value="1"/>
</dbReference>
<feature type="transmembrane region" description="Helical" evidence="4">
    <location>
        <begin position="125"/>
        <end position="146"/>
    </location>
</feature>
<feature type="transmembrane region" description="Helical" evidence="4">
    <location>
        <begin position="20"/>
        <end position="41"/>
    </location>
</feature>
<comment type="catalytic activity">
    <reaction evidence="1">
        <text>ATP + protein L-histidine = ADP + protein N-phospho-L-histidine.</text>
        <dbReference type="EC" id="2.7.13.3"/>
    </reaction>
</comment>
<dbReference type="InterPro" id="IPR003594">
    <property type="entry name" value="HATPase_dom"/>
</dbReference>
<keyword evidence="4" id="KW-1133">Transmembrane helix</keyword>
<keyword evidence="7" id="KW-1185">Reference proteome</keyword>
<dbReference type="Pfam" id="PF00512">
    <property type="entry name" value="HisKA"/>
    <property type="match status" value="1"/>
</dbReference>
<evidence type="ECO:0000256" key="2">
    <source>
        <dbReference type="ARBA" id="ARBA00012438"/>
    </source>
</evidence>
<dbReference type="OrthoDB" id="9815750at2"/>
<dbReference type="SMART" id="SM00387">
    <property type="entry name" value="HATPase_c"/>
    <property type="match status" value="1"/>
</dbReference>
<sequence>MTGADFYPDSFWRSLKQLNAFRLFIAVFFTASALFSSRLHVIEPGPLPLLVVLGVGYLAAALIFHFLLRIRLLDFGRQLQLQLAIDILLITAFMHFGGGNETGLGLVLTVPMAAAGLHPNTRMMLALPALASLAMLVEQGLTGGALNDATGGYLRAALLSVGFVTVAGISHILAKGALGAARTASEKTREVAELARINAKVIQDLPNGILVLSGDGLVMQHNQQAERLLGCPMAGRAELAACHADLAGAWQAWLSGQGNGSAVLAANDAGVRLRYRLLELGPDRRAGAVVIVEDMSELEQEATQMKLAALGRLTANLAHEIRNPLSAINHAAQLLGEDVGADPGAARLTRIIEDNVSRLNYLVEDVLSLSRRDRQNREAIRLAEFLPDFVHQYQQSEGVAPGVIRLDPGADLAVWFDRLHLHQILWNLCRNACRHCSGQPGSVVFSYAASGDSVAIEIANDGASIPEAMRLRLFEPFFSTDKSGTGLGLYIALELAEANDGQLRCLGQGQGARFRLTAKMAR</sequence>
<keyword evidence="4" id="KW-0812">Transmembrane</keyword>
<accession>A0A4V2NVZ3</accession>
<dbReference type="Pfam" id="PF02518">
    <property type="entry name" value="HATPase_c"/>
    <property type="match status" value="1"/>
</dbReference>
<reference evidence="6 7" key="1">
    <citation type="submission" date="2019-03" db="EMBL/GenBank/DDBJ databases">
        <title>Genome sequence of Thiobacillaceae bacterium LSR1, a sulfur-oxidizing bacterium isolated from freshwater sediment.</title>
        <authorList>
            <person name="Li S."/>
        </authorList>
    </citation>
    <scope>NUCLEOTIDE SEQUENCE [LARGE SCALE GENOMIC DNA]</scope>
    <source>
        <strain evidence="6 7">LSR1</strain>
    </source>
</reference>
<evidence type="ECO:0000256" key="3">
    <source>
        <dbReference type="ARBA" id="ARBA00022553"/>
    </source>
</evidence>
<comment type="caution">
    <text evidence="6">The sequence shown here is derived from an EMBL/GenBank/DDBJ whole genome shotgun (WGS) entry which is preliminary data.</text>
</comment>
<evidence type="ECO:0000256" key="1">
    <source>
        <dbReference type="ARBA" id="ARBA00000085"/>
    </source>
</evidence>
<keyword evidence="6" id="KW-0808">Transferase</keyword>
<dbReference type="InterPro" id="IPR004358">
    <property type="entry name" value="Sig_transdc_His_kin-like_C"/>
</dbReference>
<dbReference type="InterPro" id="IPR036890">
    <property type="entry name" value="HATPase_C_sf"/>
</dbReference>
<proteinExistence type="predicted"/>
<dbReference type="InterPro" id="IPR036097">
    <property type="entry name" value="HisK_dim/P_sf"/>
</dbReference>
<dbReference type="InterPro" id="IPR003661">
    <property type="entry name" value="HisK_dim/P_dom"/>
</dbReference>
<keyword evidence="6" id="KW-0418">Kinase</keyword>
<evidence type="ECO:0000313" key="6">
    <source>
        <dbReference type="EMBL" id="TCJ15352.1"/>
    </source>
</evidence>